<dbReference type="CDD" id="cd06261">
    <property type="entry name" value="TM_PBP2"/>
    <property type="match status" value="1"/>
</dbReference>
<feature type="transmembrane region" description="Helical" evidence="7">
    <location>
        <begin position="180"/>
        <end position="201"/>
    </location>
</feature>
<feature type="transmembrane region" description="Helical" evidence="7">
    <location>
        <begin position="230"/>
        <end position="249"/>
    </location>
</feature>
<accession>A0A4R2R058</accession>
<dbReference type="InterPro" id="IPR035906">
    <property type="entry name" value="MetI-like_sf"/>
</dbReference>
<dbReference type="PANTHER" id="PTHR30193">
    <property type="entry name" value="ABC TRANSPORTER PERMEASE PROTEIN"/>
    <property type="match status" value="1"/>
</dbReference>
<keyword evidence="2 7" id="KW-0813">Transport</keyword>
<feature type="region of interest" description="Disordered" evidence="8">
    <location>
        <begin position="1"/>
        <end position="23"/>
    </location>
</feature>
<keyword evidence="5 7" id="KW-1133">Transmembrane helix</keyword>
<sequence length="331" mass="35930">MTRAITDTRRAGAPLTSDTPKRRRSLSRHHRGWLLLFLAPWAIGLTVFFLYPLAATLWYSFTDFDGLATPGFVGLRNYVYLFAKDPVVATAAYNTVWLVAVLTVCRVAFALAVASVLARLKRGVGLVRTLCYLPSLVPPVAATITFVFIMAPEGPVSTVLGWLGIEGPLWFSDPALAKPALVLLTLWGSGEIMIIILAALLDVPKELHEAAQLDGAGPWSRFRNITLPSIAPVLLFAVVNTIVFALQYFTQAVVAGSVASGSTFPVGSTRVIGYPADSTLTFTARMFDEGFRAYHMGYASAMAVLLFLVSFAFTAVLIRQLRARSPEAVRS</sequence>
<gene>
    <name evidence="10" type="ORF">EV191_102266</name>
</gene>
<evidence type="ECO:0000256" key="1">
    <source>
        <dbReference type="ARBA" id="ARBA00004651"/>
    </source>
</evidence>
<dbReference type="InterPro" id="IPR000515">
    <property type="entry name" value="MetI-like"/>
</dbReference>
<dbReference type="GO" id="GO:0055085">
    <property type="term" value="P:transmembrane transport"/>
    <property type="evidence" value="ECO:0007669"/>
    <property type="project" value="InterPro"/>
</dbReference>
<organism evidence="10 11">
    <name type="scientific">Tamaricihabitans halophyticus</name>
    <dbReference type="NCBI Taxonomy" id="1262583"/>
    <lineage>
        <taxon>Bacteria</taxon>
        <taxon>Bacillati</taxon>
        <taxon>Actinomycetota</taxon>
        <taxon>Actinomycetes</taxon>
        <taxon>Pseudonocardiales</taxon>
        <taxon>Pseudonocardiaceae</taxon>
        <taxon>Tamaricihabitans</taxon>
    </lineage>
</organism>
<keyword evidence="4 7" id="KW-0812">Transmembrane</keyword>
<evidence type="ECO:0000256" key="7">
    <source>
        <dbReference type="RuleBase" id="RU363032"/>
    </source>
</evidence>
<comment type="caution">
    <text evidence="10">The sequence shown here is derived from an EMBL/GenBank/DDBJ whole genome shotgun (WGS) entry which is preliminary data.</text>
</comment>
<dbReference type="SUPFAM" id="SSF161098">
    <property type="entry name" value="MetI-like"/>
    <property type="match status" value="1"/>
</dbReference>
<dbReference type="RefSeq" id="WP_132876433.1">
    <property type="nucleotide sequence ID" value="NZ_SLXQ01000002.1"/>
</dbReference>
<comment type="similarity">
    <text evidence="7">Belongs to the binding-protein-dependent transport system permease family.</text>
</comment>
<comment type="subcellular location">
    <subcellularLocation>
        <location evidence="1 7">Cell membrane</location>
        <topology evidence="1 7">Multi-pass membrane protein</topology>
    </subcellularLocation>
</comment>
<evidence type="ECO:0000256" key="8">
    <source>
        <dbReference type="SAM" id="MobiDB-lite"/>
    </source>
</evidence>
<evidence type="ECO:0000256" key="4">
    <source>
        <dbReference type="ARBA" id="ARBA00022692"/>
    </source>
</evidence>
<evidence type="ECO:0000256" key="6">
    <source>
        <dbReference type="ARBA" id="ARBA00023136"/>
    </source>
</evidence>
<dbReference type="AlphaFoldDB" id="A0A4R2R058"/>
<feature type="compositionally biased region" description="Basic and acidic residues" evidence="8">
    <location>
        <begin position="1"/>
        <end position="10"/>
    </location>
</feature>
<proteinExistence type="inferred from homology"/>
<dbReference type="EMBL" id="SLXQ01000002">
    <property type="protein sequence ID" value="TCP55054.1"/>
    <property type="molecule type" value="Genomic_DNA"/>
</dbReference>
<dbReference type="PANTHER" id="PTHR30193:SF1">
    <property type="entry name" value="ABC TRANSPORTER PERMEASE PROTEIN YESP-RELATED"/>
    <property type="match status" value="1"/>
</dbReference>
<keyword evidence="3" id="KW-1003">Cell membrane</keyword>
<keyword evidence="11" id="KW-1185">Reference proteome</keyword>
<dbReference type="Pfam" id="PF00528">
    <property type="entry name" value="BPD_transp_1"/>
    <property type="match status" value="1"/>
</dbReference>
<evidence type="ECO:0000256" key="3">
    <source>
        <dbReference type="ARBA" id="ARBA00022475"/>
    </source>
</evidence>
<feature type="transmembrane region" description="Helical" evidence="7">
    <location>
        <begin position="32"/>
        <end position="54"/>
    </location>
</feature>
<evidence type="ECO:0000256" key="2">
    <source>
        <dbReference type="ARBA" id="ARBA00022448"/>
    </source>
</evidence>
<name>A0A4R2R058_9PSEU</name>
<dbReference type="SUPFAM" id="SSF160964">
    <property type="entry name" value="MalF N-terminal region-like"/>
    <property type="match status" value="1"/>
</dbReference>
<evidence type="ECO:0000256" key="5">
    <source>
        <dbReference type="ARBA" id="ARBA00022989"/>
    </source>
</evidence>
<evidence type="ECO:0000259" key="9">
    <source>
        <dbReference type="PROSITE" id="PS50928"/>
    </source>
</evidence>
<feature type="transmembrane region" description="Helical" evidence="7">
    <location>
        <begin position="96"/>
        <end position="118"/>
    </location>
</feature>
<feature type="transmembrane region" description="Helical" evidence="7">
    <location>
        <begin position="296"/>
        <end position="318"/>
    </location>
</feature>
<feature type="transmembrane region" description="Helical" evidence="7">
    <location>
        <begin position="130"/>
        <end position="151"/>
    </location>
</feature>
<dbReference type="Gene3D" id="1.10.3720.10">
    <property type="entry name" value="MetI-like"/>
    <property type="match status" value="1"/>
</dbReference>
<evidence type="ECO:0000313" key="10">
    <source>
        <dbReference type="EMBL" id="TCP55054.1"/>
    </source>
</evidence>
<protein>
    <submittedName>
        <fullName evidence="10">Carbohydrate ABC transporter membrane protein 1 (CUT1 family)</fullName>
    </submittedName>
</protein>
<dbReference type="Proteomes" id="UP000294911">
    <property type="component" value="Unassembled WGS sequence"/>
</dbReference>
<dbReference type="GO" id="GO:0005886">
    <property type="term" value="C:plasma membrane"/>
    <property type="evidence" value="ECO:0007669"/>
    <property type="project" value="UniProtKB-SubCell"/>
</dbReference>
<evidence type="ECO:0000313" key="11">
    <source>
        <dbReference type="Proteomes" id="UP000294911"/>
    </source>
</evidence>
<dbReference type="PROSITE" id="PS50928">
    <property type="entry name" value="ABC_TM1"/>
    <property type="match status" value="1"/>
</dbReference>
<dbReference type="InterPro" id="IPR051393">
    <property type="entry name" value="ABC_transporter_permease"/>
</dbReference>
<feature type="domain" description="ABC transmembrane type-1" evidence="9">
    <location>
        <begin position="92"/>
        <end position="317"/>
    </location>
</feature>
<reference evidence="10 11" key="1">
    <citation type="submission" date="2019-03" db="EMBL/GenBank/DDBJ databases">
        <title>Genomic Encyclopedia of Type Strains, Phase IV (KMG-IV): sequencing the most valuable type-strain genomes for metagenomic binning, comparative biology and taxonomic classification.</title>
        <authorList>
            <person name="Goeker M."/>
        </authorList>
    </citation>
    <scope>NUCLEOTIDE SEQUENCE [LARGE SCALE GENOMIC DNA]</scope>
    <source>
        <strain evidence="10 11">DSM 45765</strain>
    </source>
</reference>
<keyword evidence="6 7" id="KW-0472">Membrane</keyword>
<dbReference type="OrthoDB" id="4053402at2"/>